<feature type="transmembrane region" description="Helical" evidence="1">
    <location>
        <begin position="242"/>
        <end position="261"/>
    </location>
</feature>
<keyword evidence="1" id="KW-1133">Transmembrane helix</keyword>
<feature type="transmembrane region" description="Helical" evidence="1">
    <location>
        <begin position="164"/>
        <end position="185"/>
    </location>
</feature>
<dbReference type="EMBL" id="CP072384">
    <property type="protein sequence ID" value="QUC08646.1"/>
    <property type="molecule type" value="Genomic_DNA"/>
</dbReference>
<feature type="transmembrane region" description="Helical" evidence="1">
    <location>
        <begin position="40"/>
        <end position="60"/>
    </location>
</feature>
<feature type="transmembrane region" description="Helical" evidence="1">
    <location>
        <begin position="72"/>
        <end position="94"/>
    </location>
</feature>
<keyword evidence="1" id="KW-0472">Membrane</keyword>
<accession>A0ABX7Y6M1</accession>
<keyword evidence="3" id="KW-1185">Reference proteome</keyword>
<evidence type="ECO:0000313" key="3">
    <source>
        <dbReference type="Proteomes" id="UP000678513"/>
    </source>
</evidence>
<evidence type="ECO:0000256" key="1">
    <source>
        <dbReference type="SAM" id="Phobius"/>
    </source>
</evidence>
<name>A0ABX7Y6M1_9ACTN</name>
<reference evidence="2 3" key="1">
    <citation type="submission" date="2021-03" db="EMBL/GenBank/DDBJ databases">
        <title>Human Oral Microbial Genomes.</title>
        <authorList>
            <person name="Johnston C.D."/>
            <person name="Chen T."/>
            <person name="Dewhirst F.E."/>
        </authorList>
    </citation>
    <scope>NUCLEOTIDE SEQUENCE [LARGE SCALE GENOMIC DNA]</scope>
    <source>
        <strain evidence="2 3">DSMZ 100122</strain>
    </source>
</reference>
<organism evidence="2 3">
    <name type="scientific">Arachnia rubra</name>
    <dbReference type="NCBI Taxonomy" id="1547448"/>
    <lineage>
        <taxon>Bacteria</taxon>
        <taxon>Bacillati</taxon>
        <taxon>Actinomycetota</taxon>
        <taxon>Actinomycetes</taxon>
        <taxon>Propionibacteriales</taxon>
        <taxon>Propionibacteriaceae</taxon>
        <taxon>Arachnia</taxon>
    </lineage>
</organism>
<evidence type="ECO:0000313" key="2">
    <source>
        <dbReference type="EMBL" id="QUC08646.1"/>
    </source>
</evidence>
<sequence>MTAAATPPLAGPRSAIPPLRFSRVLACEFRKSVSIRANRWFLALLAVAAIAAATGFYVYFMLTTSGAAPLTWAQLGRIIVDPLMTLLGCFLVTLTTSEWTNRSIMTTFTLTPRRGWVLSAQLVVALTYALALWVLCLGLGTLVAGLLSPRENVDISWSVTAWDVFGPLLPNPVLAISAFLLGIAVMNGSAAIVMWMMVPAFLNTLLNFNGIISDIAQWLNLKVALNAAVADPGAAVNWGRTATSAVLWLAVPAVIGIWRALHRDAG</sequence>
<keyword evidence="1" id="KW-0812">Transmembrane</keyword>
<gene>
    <name evidence="2" type="ORF">J5A65_02545</name>
</gene>
<proteinExistence type="predicted"/>
<feature type="transmembrane region" description="Helical" evidence="1">
    <location>
        <begin position="115"/>
        <end position="144"/>
    </location>
</feature>
<dbReference type="Proteomes" id="UP000678513">
    <property type="component" value="Chromosome"/>
</dbReference>
<dbReference type="RefSeq" id="WP_212324909.1">
    <property type="nucleotide sequence ID" value="NZ_AP024463.1"/>
</dbReference>
<evidence type="ECO:0008006" key="4">
    <source>
        <dbReference type="Google" id="ProtNLM"/>
    </source>
</evidence>
<protein>
    <recommendedName>
        <fullName evidence="4">ABC transporter permease</fullName>
    </recommendedName>
</protein>